<dbReference type="InterPro" id="IPR002033">
    <property type="entry name" value="TatC"/>
</dbReference>
<evidence type="ECO:0000256" key="5">
    <source>
        <dbReference type="ARBA" id="ARBA00023010"/>
    </source>
</evidence>
<sequence length="306" mass="33766">MTAVPNPLRRFMRRKQRSTDGTMSLRDHIAELRNRLFKALFFIGLGAVVGWILYPQIMDVLIQPYCALPDSQRLNTGNGCQLIFTAPLDGFILRLKVGAICGIILAAPFWVYQLWAFITPGLHRKEKRWTVLFVALSTILFAAGAAISYLTIEKALDLLVSFAGDSTAAALDAPKYISFVTSMLLVFGAAFELPLLVTALNRVGVLSAARLLRWQRLSIFLIFVFAAVATPSQDPISMLMLAIPMTLLFEISVFFAWLHDRRKARREAAQGFGALDDDEVSPLDLTVEPVAGATAVDLDPVNPPGR</sequence>
<keyword evidence="7" id="KW-1003">Cell membrane</keyword>
<dbReference type="GO" id="GO:0009977">
    <property type="term" value="F:proton motive force dependent protein transmembrane transporter activity"/>
    <property type="evidence" value="ECO:0007669"/>
    <property type="project" value="TreeGrafter"/>
</dbReference>
<evidence type="ECO:0000256" key="6">
    <source>
        <dbReference type="ARBA" id="ARBA00023136"/>
    </source>
</evidence>
<keyword evidence="3 7" id="KW-0653">Protein transport</keyword>
<evidence type="ECO:0000256" key="7">
    <source>
        <dbReference type="HAMAP-Rule" id="MF_00902"/>
    </source>
</evidence>
<evidence type="ECO:0000313" key="8">
    <source>
        <dbReference type="EMBL" id="CAA9232499.1"/>
    </source>
</evidence>
<evidence type="ECO:0000256" key="3">
    <source>
        <dbReference type="ARBA" id="ARBA00022927"/>
    </source>
</evidence>
<dbReference type="GO" id="GO:0033281">
    <property type="term" value="C:TAT protein transport complex"/>
    <property type="evidence" value="ECO:0007669"/>
    <property type="project" value="UniProtKB-UniRule"/>
</dbReference>
<comment type="subcellular location">
    <subcellularLocation>
        <location evidence="7">Cell membrane</location>
        <topology evidence="7">Multi-pass membrane protein</topology>
    </subcellularLocation>
    <subcellularLocation>
        <location evidence="1">Membrane</location>
        <topology evidence="1">Multi-pass membrane protein</topology>
    </subcellularLocation>
</comment>
<feature type="transmembrane region" description="Helical" evidence="7">
    <location>
        <begin position="36"/>
        <end position="54"/>
    </location>
</feature>
<name>A0A6J4HS53_9ACTN</name>
<organism evidence="8">
    <name type="scientific">uncultured Mycobacteriales bacterium</name>
    <dbReference type="NCBI Taxonomy" id="581187"/>
    <lineage>
        <taxon>Bacteria</taxon>
        <taxon>Bacillati</taxon>
        <taxon>Actinomycetota</taxon>
        <taxon>Actinomycetes</taxon>
        <taxon>Mycobacteriales</taxon>
        <taxon>environmental samples</taxon>
    </lineage>
</organism>
<feature type="transmembrane region" description="Helical" evidence="7">
    <location>
        <begin position="236"/>
        <end position="258"/>
    </location>
</feature>
<proteinExistence type="inferred from homology"/>
<dbReference type="NCBIfam" id="TIGR00945">
    <property type="entry name" value="tatC"/>
    <property type="match status" value="1"/>
</dbReference>
<comment type="subunit">
    <text evidence="7">The Tat system comprises two distinct complexes: a TatABC complex, containing multiple copies of TatA, TatB and TatC subunits, and a separate TatA complex, containing only TatA subunits. Substrates initially bind to the TatABC complex, which probably triggers association of the separate TatA complex to form the active translocon.</text>
</comment>
<feature type="transmembrane region" description="Helical" evidence="7">
    <location>
        <begin position="176"/>
        <end position="199"/>
    </location>
</feature>
<evidence type="ECO:0000256" key="2">
    <source>
        <dbReference type="ARBA" id="ARBA00022692"/>
    </source>
</evidence>
<comment type="function">
    <text evidence="7">Part of the twin-arginine translocation (Tat) system that transports large folded proteins containing a characteristic twin-arginine motif in their signal peptide across membranes. Together with TatB, TatC is part of a receptor directly interacting with Tat signal peptides.</text>
</comment>
<gene>
    <name evidence="7" type="primary">tatC</name>
    <name evidence="8" type="ORF">AVDCRST_MAG41-1017</name>
</gene>
<feature type="transmembrane region" description="Helical" evidence="7">
    <location>
        <begin position="97"/>
        <end position="118"/>
    </location>
</feature>
<dbReference type="HAMAP" id="MF_00902">
    <property type="entry name" value="TatC"/>
    <property type="match status" value="1"/>
</dbReference>
<keyword evidence="7" id="KW-0813">Transport</keyword>
<dbReference type="PANTHER" id="PTHR30371">
    <property type="entry name" value="SEC-INDEPENDENT PROTEIN TRANSLOCASE PROTEIN TATC"/>
    <property type="match status" value="1"/>
</dbReference>
<dbReference type="AlphaFoldDB" id="A0A6J4HS53"/>
<dbReference type="Pfam" id="PF00902">
    <property type="entry name" value="TatC"/>
    <property type="match status" value="1"/>
</dbReference>
<keyword evidence="4 7" id="KW-1133">Transmembrane helix</keyword>
<dbReference type="GO" id="GO:0043953">
    <property type="term" value="P:protein transport by the Tat complex"/>
    <property type="evidence" value="ECO:0007669"/>
    <property type="project" value="UniProtKB-UniRule"/>
</dbReference>
<feature type="transmembrane region" description="Helical" evidence="7">
    <location>
        <begin position="211"/>
        <end position="230"/>
    </location>
</feature>
<accession>A0A6J4HS53</accession>
<evidence type="ECO:0000256" key="4">
    <source>
        <dbReference type="ARBA" id="ARBA00022989"/>
    </source>
</evidence>
<keyword evidence="6 7" id="KW-0472">Membrane</keyword>
<feature type="transmembrane region" description="Helical" evidence="7">
    <location>
        <begin position="130"/>
        <end position="152"/>
    </location>
</feature>
<keyword evidence="5 7" id="KW-0811">Translocation</keyword>
<dbReference type="GO" id="GO:0065002">
    <property type="term" value="P:intracellular protein transmembrane transport"/>
    <property type="evidence" value="ECO:0007669"/>
    <property type="project" value="TreeGrafter"/>
</dbReference>
<reference evidence="8" key="1">
    <citation type="submission" date="2020-02" db="EMBL/GenBank/DDBJ databases">
        <authorList>
            <person name="Meier V. D."/>
        </authorList>
    </citation>
    <scope>NUCLEOTIDE SEQUENCE</scope>
    <source>
        <strain evidence="8">AVDCRST_MAG41</strain>
    </source>
</reference>
<dbReference type="PANTHER" id="PTHR30371:SF0">
    <property type="entry name" value="SEC-INDEPENDENT PROTEIN TRANSLOCASE PROTEIN TATC, CHLOROPLASTIC-RELATED"/>
    <property type="match status" value="1"/>
</dbReference>
<keyword evidence="2 7" id="KW-0812">Transmembrane</keyword>
<dbReference type="PRINTS" id="PR01840">
    <property type="entry name" value="TATCFAMILY"/>
</dbReference>
<comment type="similarity">
    <text evidence="7">Belongs to the TatC family.</text>
</comment>
<protein>
    <recommendedName>
        <fullName evidence="7">Sec-independent protein translocase protein TatC</fullName>
    </recommendedName>
</protein>
<evidence type="ECO:0000256" key="1">
    <source>
        <dbReference type="ARBA" id="ARBA00004141"/>
    </source>
</evidence>
<dbReference type="EMBL" id="CADCTP010000101">
    <property type="protein sequence ID" value="CAA9232499.1"/>
    <property type="molecule type" value="Genomic_DNA"/>
</dbReference>